<reference evidence="2" key="1">
    <citation type="submission" date="2020-08" db="EMBL/GenBank/DDBJ databases">
        <title>Genome sequencing and assembly of the red palm weevil Rhynchophorus ferrugineus.</title>
        <authorList>
            <person name="Dias G.B."/>
            <person name="Bergman C.M."/>
            <person name="Manee M."/>
        </authorList>
    </citation>
    <scope>NUCLEOTIDE SEQUENCE</scope>
    <source>
        <strain evidence="2">AA-2017</strain>
        <tissue evidence="2">Whole larva</tissue>
    </source>
</reference>
<organism evidence="2 3">
    <name type="scientific">Rhynchophorus ferrugineus</name>
    <name type="common">Red palm weevil</name>
    <name type="synonym">Curculio ferrugineus</name>
    <dbReference type="NCBI Taxonomy" id="354439"/>
    <lineage>
        <taxon>Eukaryota</taxon>
        <taxon>Metazoa</taxon>
        <taxon>Ecdysozoa</taxon>
        <taxon>Arthropoda</taxon>
        <taxon>Hexapoda</taxon>
        <taxon>Insecta</taxon>
        <taxon>Pterygota</taxon>
        <taxon>Neoptera</taxon>
        <taxon>Endopterygota</taxon>
        <taxon>Coleoptera</taxon>
        <taxon>Polyphaga</taxon>
        <taxon>Cucujiformia</taxon>
        <taxon>Curculionidae</taxon>
        <taxon>Dryophthorinae</taxon>
        <taxon>Rhynchophorus</taxon>
    </lineage>
</organism>
<evidence type="ECO:0000313" key="3">
    <source>
        <dbReference type="Proteomes" id="UP000625711"/>
    </source>
</evidence>
<feature type="region of interest" description="Disordered" evidence="1">
    <location>
        <begin position="1"/>
        <end position="22"/>
    </location>
</feature>
<sequence>MHEPTTIPNSTESIDGKSTMSVNKDTISPQIKAMNNFGAINEVRCRSLCSKVMMTSLEPRPKPLSSFGIERKILEPVLLKQKGIGRFTFRKKKEREREKKTREREQKASTTEIMFL</sequence>
<keyword evidence="3" id="KW-1185">Reference proteome</keyword>
<dbReference type="Proteomes" id="UP000625711">
    <property type="component" value="Unassembled WGS sequence"/>
</dbReference>
<gene>
    <name evidence="2" type="ORF">GWI33_018843</name>
</gene>
<proteinExistence type="predicted"/>
<dbReference type="EMBL" id="JAACXV010014358">
    <property type="protein sequence ID" value="KAF7267977.1"/>
    <property type="molecule type" value="Genomic_DNA"/>
</dbReference>
<feature type="region of interest" description="Disordered" evidence="1">
    <location>
        <begin position="92"/>
        <end position="116"/>
    </location>
</feature>
<evidence type="ECO:0000256" key="1">
    <source>
        <dbReference type="SAM" id="MobiDB-lite"/>
    </source>
</evidence>
<protein>
    <submittedName>
        <fullName evidence="2">Uncharacterized protein</fullName>
    </submittedName>
</protein>
<comment type="caution">
    <text evidence="2">The sequence shown here is derived from an EMBL/GenBank/DDBJ whole genome shotgun (WGS) entry which is preliminary data.</text>
</comment>
<dbReference type="AlphaFoldDB" id="A0A834HSK8"/>
<feature type="compositionally biased region" description="Basic and acidic residues" evidence="1">
    <location>
        <begin position="95"/>
        <end position="107"/>
    </location>
</feature>
<name>A0A834HSK8_RHYFE</name>
<accession>A0A834HSK8</accession>
<evidence type="ECO:0000313" key="2">
    <source>
        <dbReference type="EMBL" id="KAF7267977.1"/>
    </source>
</evidence>